<keyword evidence="3" id="KW-0862">Zinc</keyword>
<organism evidence="6 7">
    <name type="scientific">Rehmannia glutinosa</name>
    <name type="common">Chinese foxglove</name>
    <dbReference type="NCBI Taxonomy" id="99300"/>
    <lineage>
        <taxon>Eukaryota</taxon>
        <taxon>Viridiplantae</taxon>
        <taxon>Streptophyta</taxon>
        <taxon>Embryophyta</taxon>
        <taxon>Tracheophyta</taxon>
        <taxon>Spermatophyta</taxon>
        <taxon>Magnoliopsida</taxon>
        <taxon>eudicotyledons</taxon>
        <taxon>Gunneridae</taxon>
        <taxon>Pentapetalae</taxon>
        <taxon>asterids</taxon>
        <taxon>lamiids</taxon>
        <taxon>Lamiales</taxon>
        <taxon>Orobanchaceae</taxon>
        <taxon>Rehmannieae</taxon>
        <taxon>Rehmannia</taxon>
    </lineage>
</organism>
<protein>
    <recommendedName>
        <fullName evidence="5">SWIM-type domain-containing protein</fullName>
    </recommendedName>
</protein>
<gene>
    <name evidence="6" type="ORF">DH2020_043568</name>
</gene>
<evidence type="ECO:0000256" key="3">
    <source>
        <dbReference type="ARBA" id="ARBA00022833"/>
    </source>
</evidence>
<dbReference type="PROSITE" id="PS50966">
    <property type="entry name" value="ZF_SWIM"/>
    <property type="match status" value="1"/>
</dbReference>
<dbReference type="InterPro" id="IPR007527">
    <property type="entry name" value="Znf_SWIM"/>
</dbReference>
<evidence type="ECO:0000256" key="1">
    <source>
        <dbReference type="ARBA" id="ARBA00022723"/>
    </source>
</evidence>
<dbReference type="InterPro" id="IPR006564">
    <property type="entry name" value="Znf_PMZ"/>
</dbReference>
<evidence type="ECO:0000256" key="2">
    <source>
        <dbReference type="ARBA" id="ARBA00022771"/>
    </source>
</evidence>
<accession>A0ABR0UK65</accession>
<dbReference type="Proteomes" id="UP001318860">
    <property type="component" value="Unassembled WGS sequence"/>
</dbReference>
<dbReference type="SMART" id="SM00575">
    <property type="entry name" value="ZnF_PMZ"/>
    <property type="match status" value="1"/>
</dbReference>
<name>A0ABR0UK65_REHGL</name>
<dbReference type="PANTHER" id="PTHR31973">
    <property type="entry name" value="POLYPROTEIN, PUTATIVE-RELATED"/>
    <property type="match status" value="1"/>
</dbReference>
<keyword evidence="1" id="KW-0479">Metal-binding</keyword>
<sequence>MMLMRWYAERRNVAVKMKYSLTDWAEKIVRERDEKSRRMDVQTSHYYTYYVLDGDRNAEVDLNARKCTCNVFQLDQLPCTHALAAARKVGMPRYELASQFYTTEALIAAYAEAIFLVDHVDFWNTPEEVSQLNVLPPIMRPPSGMPRKTRILSQGEQKMKKKCGRCKGTGHNRKTCKKPIPMRSNIKS</sequence>
<feature type="domain" description="SWIM-type" evidence="5">
    <location>
        <begin position="49"/>
        <end position="90"/>
    </location>
</feature>
<dbReference type="EMBL" id="JABTTQ020002660">
    <property type="protein sequence ID" value="KAK6122684.1"/>
    <property type="molecule type" value="Genomic_DNA"/>
</dbReference>
<keyword evidence="2 4" id="KW-0863">Zinc-finger</keyword>
<reference evidence="6 7" key="1">
    <citation type="journal article" date="2021" name="Comput. Struct. Biotechnol. J.">
        <title>De novo genome assembly of the potent medicinal plant Rehmannia glutinosa using nanopore technology.</title>
        <authorList>
            <person name="Ma L."/>
            <person name="Dong C."/>
            <person name="Song C."/>
            <person name="Wang X."/>
            <person name="Zheng X."/>
            <person name="Niu Y."/>
            <person name="Chen S."/>
            <person name="Feng W."/>
        </authorList>
    </citation>
    <scope>NUCLEOTIDE SEQUENCE [LARGE SCALE GENOMIC DNA]</scope>
    <source>
        <strain evidence="6">DH-2019</strain>
    </source>
</reference>
<evidence type="ECO:0000313" key="7">
    <source>
        <dbReference type="Proteomes" id="UP001318860"/>
    </source>
</evidence>
<dbReference type="Pfam" id="PF04434">
    <property type="entry name" value="SWIM"/>
    <property type="match status" value="1"/>
</dbReference>
<keyword evidence="7" id="KW-1185">Reference proteome</keyword>
<evidence type="ECO:0000313" key="6">
    <source>
        <dbReference type="EMBL" id="KAK6122684.1"/>
    </source>
</evidence>
<evidence type="ECO:0000259" key="5">
    <source>
        <dbReference type="PROSITE" id="PS50966"/>
    </source>
</evidence>
<evidence type="ECO:0000256" key="4">
    <source>
        <dbReference type="PROSITE-ProRule" id="PRU00325"/>
    </source>
</evidence>
<comment type="caution">
    <text evidence="6">The sequence shown here is derived from an EMBL/GenBank/DDBJ whole genome shotgun (WGS) entry which is preliminary data.</text>
</comment>
<proteinExistence type="predicted"/>
<dbReference type="PANTHER" id="PTHR31973:SF187">
    <property type="entry name" value="MUTATOR TRANSPOSASE MUDRA PROTEIN"/>
    <property type="match status" value="1"/>
</dbReference>